<evidence type="ECO:0000313" key="1">
    <source>
        <dbReference type="Ensembl" id="ENSPCEP00000000413.1"/>
    </source>
</evidence>
<reference evidence="1" key="1">
    <citation type="submission" date="2025-08" db="UniProtKB">
        <authorList>
            <consortium name="Ensembl"/>
        </authorList>
    </citation>
    <scope>IDENTIFICATION</scope>
</reference>
<name>A0A8C8R5H9_9SAUR</name>
<reference evidence="1" key="2">
    <citation type="submission" date="2025-09" db="UniProtKB">
        <authorList>
            <consortium name="Ensembl"/>
        </authorList>
    </citation>
    <scope>IDENTIFICATION</scope>
</reference>
<dbReference type="Ensembl" id="ENSPCET00000000423.1">
    <property type="protein sequence ID" value="ENSPCEP00000000413.1"/>
    <property type="gene ID" value="ENSPCEG00000000360.1"/>
</dbReference>
<accession>A0A8C8R5H9</accession>
<protein>
    <submittedName>
        <fullName evidence="1">Uncharacterized protein</fullName>
    </submittedName>
</protein>
<organism evidence="1 2">
    <name type="scientific">Pelusios castaneus</name>
    <name type="common">West African mud turtle</name>
    <dbReference type="NCBI Taxonomy" id="367368"/>
    <lineage>
        <taxon>Eukaryota</taxon>
        <taxon>Metazoa</taxon>
        <taxon>Chordata</taxon>
        <taxon>Craniata</taxon>
        <taxon>Vertebrata</taxon>
        <taxon>Euteleostomi</taxon>
        <taxon>Archelosauria</taxon>
        <taxon>Testudinata</taxon>
        <taxon>Testudines</taxon>
        <taxon>Pleurodira</taxon>
        <taxon>Pelomedusidae</taxon>
        <taxon>Pelusios</taxon>
    </lineage>
</organism>
<evidence type="ECO:0000313" key="2">
    <source>
        <dbReference type="Proteomes" id="UP000694393"/>
    </source>
</evidence>
<sequence length="75" mass="8759">MLLSRTLKAYLTFFFIRFLRKDNIIICERCQADSPGDPSPFHYRMSLQRQWKYKLSPPICFNPSGGPPLFCVMLG</sequence>
<proteinExistence type="predicted"/>
<keyword evidence="2" id="KW-1185">Reference proteome</keyword>
<dbReference type="AlphaFoldDB" id="A0A8C8R5H9"/>
<dbReference type="Proteomes" id="UP000694393">
    <property type="component" value="Unplaced"/>
</dbReference>